<dbReference type="EMBL" id="VAFM01000002">
    <property type="protein sequence ID" value="TKW60791.1"/>
    <property type="molecule type" value="Genomic_DNA"/>
</dbReference>
<name>A0A6N4RC09_BLAVI</name>
<evidence type="ECO:0000313" key="2">
    <source>
        <dbReference type="EMBL" id="TKW60791.1"/>
    </source>
</evidence>
<sequence>MKKITRHPLFQKALINLAAAYAWLVFATSRVQVIQSLPAVATTSPVVFALWHQQIAFTPILMRQTRRPLLALMSASRDGTAIRLLAAKFDIQAAIGSSHRGALSGTRNLLRAARTGHNLMITPDGPRGPARKAKQGATEVSRLTGLPLVPCAVWSSRGKSFTSWDAFRLPYPFARITLAVGTPLEDATPHSLAQALNTLTAQAQAAAGDIAQQAATN</sequence>
<dbReference type="InterPro" id="IPR007172">
    <property type="entry name" value="DUF374"/>
</dbReference>
<dbReference type="AlphaFoldDB" id="A0A6N4RC09"/>
<reference evidence="2 3" key="1">
    <citation type="journal article" date="2017" name="Nat. Commun.">
        <title>In situ click chemistry generation of cyclooxygenase-2 inhibitors.</title>
        <authorList>
            <person name="Bhardwaj A."/>
            <person name="Kaur J."/>
            <person name="Wuest M."/>
            <person name="Wuest F."/>
        </authorList>
    </citation>
    <scope>NUCLEOTIDE SEQUENCE [LARGE SCALE GENOMIC DNA]</scope>
    <source>
        <strain evidence="2">S2_018_000_R2_106</strain>
    </source>
</reference>
<comment type="caution">
    <text evidence="2">The sequence shown here is derived from an EMBL/GenBank/DDBJ whole genome shotgun (WGS) entry which is preliminary data.</text>
</comment>
<gene>
    <name evidence="2" type="ORF">DI628_07835</name>
</gene>
<dbReference type="CDD" id="cd07983">
    <property type="entry name" value="LPLAT_DUF374-like"/>
    <property type="match status" value="1"/>
</dbReference>
<accession>A0A6N4RC09</accession>
<dbReference type="Pfam" id="PF04028">
    <property type="entry name" value="DUF374"/>
    <property type="match status" value="1"/>
</dbReference>
<organism evidence="2 3">
    <name type="scientific">Blastochloris viridis</name>
    <name type="common">Rhodopseudomonas viridis</name>
    <dbReference type="NCBI Taxonomy" id="1079"/>
    <lineage>
        <taxon>Bacteria</taxon>
        <taxon>Pseudomonadati</taxon>
        <taxon>Pseudomonadota</taxon>
        <taxon>Alphaproteobacteria</taxon>
        <taxon>Hyphomicrobiales</taxon>
        <taxon>Blastochloridaceae</taxon>
        <taxon>Blastochloris</taxon>
    </lineage>
</organism>
<evidence type="ECO:0000313" key="3">
    <source>
        <dbReference type="Proteomes" id="UP000320948"/>
    </source>
</evidence>
<dbReference type="Proteomes" id="UP000320948">
    <property type="component" value="Unassembled WGS sequence"/>
</dbReference>
<proteinExistence type="predicted"/>
<evidence type="ECO:0000259" key="1">
    <source>
        <dbReference type="Pfam" id="PF04028"/>
    </source>
</evidence>
<feature type="domain" description="DUF374" evidence="1">
    <location>
        <begin position="64"/>
        <end position="130"/>
    </location>
</feature>
<protein>
    <submittedName>
        <fullName evidence="2">DUF374 domain-containing protein</fullName>
    </submittedName>
</protein>